<keyword evidence="7 12" id="KW-0106">Calcium</keyword>
<dbReference type="CDD" id="cd11304">
    <property type="entry name" value="Cadherin_repeat"/>
    <property type="match status" value="6"/>
</dbReference>
<comment type="subcellular location">
    <subcellularLocation>
        <location evidence="2">Cell membrane</location>
        <topology evidence="2">Single-pass type I membrane protein</topology>
    </subcellularLocation>
</comment>
<dbReference type="FunFam" id="2.60.40.60:FF:000001">
    <property type="entry name" value="Protocadherin alpha 2"/>
    <property type="match status" value="1"/>
</dbReference>
<sequence>MKSQHSQNYKAIRWQVTFFFLLSWLCQSVSGQIHYSIAEELRKDSVIANLANDLGLDIKDLSSRRFRIESNVSQKYFFVHLENGNLYVKDRIDRETLCRATPTCLITFDAVIENPFNIFSVNIEIRDINDNPPKFFYDTITLEMIELTIPGTRFALQTAEDPDIGINSVQTYKLSDNQYFTLHEKARADGSKIPELVLEKYLDRETQNLHKLFLTAFDGGNPVRSGSALIRIIISDANDNIPVFTKEVYKVRISENSPINSTVIRVNATDKDEGLNAQITYSFSKTSDNQLYTSIFDINPTNGEIRTTSGLDFETVQNYEISVEAMDGGGFVAHSKVLVEITDENDNAPEISIASLSATIPEDSPTGTLIALIKVHDQDSEDNGEVDCQIMGTVPFQLVLSSSTYYKIITTSFLDRENTSQYNITILSTDRGSPKRSTVKHIRLNISDVNDNPPIFKKSTYVAYLSENNLPGSSIYRINAYDPDTGDNAKIIYSIAGTHIKDIAISSYFSINIETGVLYAQRSFDYEHDKEFQIGITARDHGSPSLSSNTTLVIHIIDQNDNAPKILYPSAESSSSSLFEMVPLASEQGTLITKVVAVDADSGHNSWLSYHLIQTLETSPFSINQHKGEIRTTRIIQEKDDMKHKVVVLVKDNGDPSLSATVTLSLIVADHFQHVVPKLINQFTNEEPQSNLHIYLIIAVALISLLFIIAVVLVIISKCKDSKLPPTLAPLNTSLYSHVDPRMLSKFNSGTLPYPYNFCVTLDSTENDFTLIKPNQTAPVKNLIDTDDSDLRNEALKNTLSPDIPNEKQRLESLAIMFSEEEYYQNLLLK</sequence>
<keyword evidence="8" id="KW-0130">Cell adhesion</keyword>
<keyword evidence="3" id="KW-1003">Cell membrane</keyword>
<dbReference type="PRINTS" id="PR00205">
    <property type="entry name" value="CADHERIN"/>
</dbReference>
<dbReference type="InterPro" id="IPR015919">
    <property type="entry name" value="Cadherin-like_sf"/>
</dbReference>
<feature type="domain" description="Cadherin" evidence="15">
    <location>
        <begin position="136"/>
        <end position="244"/>
    </location>
</feature>
<dbReference type="GO" id="GO:0007156">
    <property type="term" value="P:homophilic cell adhesion via plasma membrane adhesion molecules"/>
    <property type="evidence" value="ECO:0007669"/>
    <property type="project" value="InterPro"/>
</dbReference>
<dbReference type="RefSeq" id="XP_012815599.1">
    <property type="nucleotide sequence ID" value="XM_012960145.2"/>
</dbReference>
<organism evidence="16 17">
    <name type="scientific">Xenopus tropicalis</name>
    <name type="common">Western clawed frog</name>
    <name type="synonym">Silurana tropicalis</name>
    <dbReference type="NCBI Taxonomy" id="8364"/>
    <lineage>
        <taxon>Eukaryota</taxon>
        <taxon>Metazoa</taxon>
        <taxon>Chordata</taxon>
        <taxon>Craniata</taxon>
        <taxon>Vertebrata</taxon>
        <taxon>Euteleostomi</taxon>
        <taxon>Amphibia</taxon>
        <taxon>Batrachia</taxon>
        <taxon>Anura</taxon>
        <taxon>Pipoidea</taxon>
        <taxon>Pipidae</taxon>
        <taxon>Xenopodinae</taxon>
        <taxon>Xenopus</taxon>
        <taxon>Silurana</taxon>
    </lineage>
</organism>
<evidence type="ECO:0000256" key="6">
    <source>
        <dbReference type="ARBA" id="ARBA00022737"/>
    </source>
</evidence>
<dbReference type="KEGG" id="xtr:101734705"/>
<evidence type="ECO:0000313" key="16">
    <source>
        <dbReference type="Proteomes" id="UP000008143"/>
    </source>
</evidence>
<dbReference type="GO" id="GO:0007155">
    <property type="term" value="P:cell adhesion"/>
    <property type="evidence" value="ECO:0000318"/>
    <property type="project" value="GO_Central"/>
</dbReference>
<dbReference type="InterPro" id="IPR013164">
    <property type="entry name" value="Cadherin_N"/>
</dbReference>
<feature type="chain" id="PRO_5035269181" evidence="14">
    <location>
        <begin position="32"/>
        <end position="830"/>
    </location>
</feature>
<dbReference type="SUPFAM" id="SSF49313">
    <property type="entry name" value="Cadherin-like"/>
    <property type="match status" value="6"/>
</dbReference>
<dbReference type="FunFam" id="2.60.40.60:FF:000006">
    <property type="entry name" value="Protocadherin alpha 2"/>
    <property type="match status" value="1"/>
</dbReference>
<keyword evidence="5 14" id="KW-0732">Signal</keyword>
<dbReference type="AGR" id="Xenbase:XB-GENE-29088003"/>
<name>A0A8J0SIP6_XENTR</name>
<dbReference type="SMART" id="SM00112">
    <property type="entry name" value="CA"/>
    <property type="match status" value="6"/>
</dbReference>
<dbReference type="PANTHER" id="PTHR24028">
    <property type="entry name" value="CADHERIN-87A"/>
    <property type="match status" value="1"/>
</dbReference>
<dbReference type="Proteomes" id="UP000008143">
    <property type="component" value="Chromosome 3"/>
</dbReference>
<dbReference type="InterPro" id="IPR032455">
    <property type="entry name" value="Cadherin_C"/>
</dbReference>
<evidence type="ECO:0000313" key="18">
    <source>
        <dbReference type="Xenbase" id="XB-GENE-29088003"/>
    </source>
</evidence>
<feature type="domain" description="Cadherin" evidence="15">
    <location>
        <begin position="30"/>
        <end position="135"/>
    </location>
</feature>
<dbReference type="PANTHER" id="PTHR24028:SF73">
    <property type="entry name" value="PROTOCADHERIN GAMMA-B3-RELATED"/>
    <property type="match status" value="1"/>
</dbReference>
<dbReference type="InterPro" id="IPR002126">
    <property type="entry name" value="Cadherin-like_dom"/>
</dbReference>
<feature type="domain" description="Cadherin" evidence="15">
    <location>
        <begin position="245"/>
        <end position="351"/>
    </location>
</feature>
<evidence type="ECO:0000313" key="17">
    <source>
        <dbReference type="RefSeq" id="XP_012815599.1"/>
    </source>
</evidence>
<proteinExistence type="predicted"/>
<dbReference type="Pfam" id="PF16492">
    <property type="entry name" value="Cadherin_C_2"/>
    <property type="match status" value="1"/>
</dbReference>
<keyword evidence="16" id="KW-1185">Reference proteome</keyword>
<evidence type="ECO:0000256" key="2">
    <source>
        <dbReference type="ARBA" id="ARBA00004251"/>
    </source>
</evidence>
<dbReference type="AlphaFoldDB" id="A0A8J0SIP6"/>
<protein>
    <submittedName>
        <fullName evidence="17">Protocadherin gamma-B1</fullName>
    </submittedName>
</protein>
<dbReference type="OrthoDB" id="6252479at2759"/>
<evidence type="ECO:0000256" key="12">
    <source>
        <dbReference type="PROSITE-ProRule" id="PRU00043"/>
    </source>
</evidence>
<dbReference type="Pfam" id="PF08266">
    <property type="entry name" value="Cadherin_2"/>
    <property type="match status" value="1"/>
</dbReference>
<dbReference type="FunFam" id="2.60.40.60:FF:000018">
    <property type="entry name" value="Protocadherin gamma c3"/>
    <property type="match status" value="1"/>
</dbReference>
<keyword evidence="9 13" id="KW-1133">Transmembrane helix</keyword>
<dbReference type="PROSITE" id="PS50268">
    <property type="entry name" value="CADHERIN_2"/>
    <property type="match status" value="6"/>
</dbReference>
<evidence type="ECO:0000256" key="8">
    <source>
        <dbReference type="ARBA" id="ARBA00022889"/>
    </source>
</evidence>
<dbReference type="Gene3D" id="2.60.40.60">
    <property type="entry name" value="Cadherins"/>
    <property type="match status" value="6"/>
</dbReference>
<dbReference type="InterPro" id="IPR050174">
    <property type="entry name" value="Protocadherin/Cadherin-CA"/>
</dbReference>
<keyword evidence="4 13" id="KW-0812">Transmembrane</keyword>
<evidence type="ECO:0000256" key="10">
    <source>
        <dbReference type="ARBA" id="ARBA00023136"/>
    </source>
</evidence>
<feature type="domain" description="Cadherin" evidence="15">
    <location>
        <begin position="574"/>
        <end position="679"/>
    </location>
</feature>
<feature type="signal peptide" evidence="14">
    <location>
        <begin position="1"/>
        <end position="31"/>
    </location>
</feature>
<evidence type="ECO:0000256" key="5">
    <source>
        <dbReference type="ARBA" id="ARBA00022729"/>
    </source>
</evidence>
<keyword evidence="10 13" id="KW-0472">Membrane</keyword>
<dbReference type="Pfam" id="PF00028">
    <property type="entry name" value="Cadherin"/>
    <property type="match status" value="5"/>
</dbReference>
<reference evidence="17" key="1">
    <citation type="submission" date="2025-08" db="UniProtKB">
        <authorList>
            <consortium name="RefSeq"/>
        </authorList>
    </citation>
    <scope>IDENTIFICATION</scope>
    <source>
        <strain evidence="17">Nigerian</strain>
        <tissue evidence="17">Liver and blood</tissue>
    </source>
</reference>
<evidence type="ECO:0000256" key="14">
    <source>
        <dbReference type="SAM" id="SignalP"/>
    </source>
</evidence>
<evidence type="ECO:0000259" key="15">
    <source>
        <dbReference type="PROSITE" id="PS50268"/>
    </source>
</evidence>
<dbReference type="FunFam" id="2.60.40.60:FF:000004">
    <property type="entry name" value="Protocadherin 1 gamma 2"/>
    <property type="match status" value="1"/>
</dbReference>
<evidence type="ECO:0000256" key="7">
    <source>
        <dbReference type="ARBA" id="ARBA00022837"/>
    </source>
</evidence>
<accession>A0A8J0SIP6</accession>
<keyword evidence="11" id="KW-0325">Glycoprotein</keyword>
<evidence type="ECO:0000256" key="9">
    <source>
        <dbReference type="ARBA" id="ARBA00022989"/>
    </source>
</evidence>
<dbReference type="InterPro" id="IPR020894">
    <property type="entry name" value="Cadherin_CS"/>
</dbReference>
<evidence type="ECO:0000256" key="3">
    <source>
        <dbReference type="ARBA" id="ARBA00022475"/>
    </source>
</evidence>
<evidence type="ECO:0000256" key="1">
    <source>
        <dbReference type="ARBA" id="ARBA00003436"/>
    </source>
</evidence>
<evidence type="ECO:0000256" key="13">
    <source>
        <dbReference type="SAM" id="Phobius"/>
    </source>
</evidence>
<feature type="domain" description="Cadherin" evidence="15">
    <location>
        <begin position="352"/>
        <end position="456"/>
    </location>
</feature>
<feature type="domain" description="Cadherin" evidence="15">
    <location>
        <begin position="457"/>
        <end position="566"/>
    </location>
</feature>
<dbReference type="Xenbase" id="XB-GENE-29088003">
    <property type="gene designation" value="LOC101734705"/>
</dbReference>
<dbReference type="FunFam" id="2.60.40.60:FF:000129">
    <property type="entry name" value="protocadherin alpha-C2 isoform X1"/>
    <property type="match status" value="1"/>
</dbReference>
<keyword evidence="6" id="KW-0677">Repeat</keyword>
<dbReference type="GO" id="GO:0005509">
    <property type="term" value="F:calcium ion binding"/>
    <property type="evidence" value="ECO:0007669"/>
    <property type="project" value="UniProtKB-UniRule"/>
</dbReference>
<dbReference type="GO" id="GO:0005886">
    <property type="term" value="C:plasma membrane"/>
    <property type="evidence" value="ECO:0000318"/>
    <property type="project" value="GO_Central"/>
</dbReference>
<dbReference type="FunFam" id="2.60.40.60:FF:000002">
    <property type="entry name" value="Protocadherin alpha 2"/>
    <property type="match status" value="1"/>
</dbReference>
<dbReference type="GeneID" id="101734705"/>
<gene>
    <name evidence="17 18" type="primary">LOC101734705</name>
</gene>
<dbReference type="PROSITE" id="PS00232">
    <property type="entry name" value="CADHERIN_1"/>
    <property type="match status" value="2"/>
</dbReference>
<dbReference type="GO" id="GO:0050839">
    <property type="term" value="F:cell adhesion molecule binding"/>
    <property type="evidence" value="ECO:0000318"/>
    <property type="project" value="GO_Central"/>
</dbReference>
<comment type="function">
    <text evidence="1">Potential calcium-dependent cell-adhesion protein. May be involved in the establishment and maintenance of specific neuronal connections in the brain.</text>
</comment>
<dbReference type="OMA" id="DFGHISD"/>
<evidence type="ECO:0000256" key="4">
    <source>
        <dbReference type="ARBA" id="ARBA00022692"/>
    </source>
</evidence>
<feature type="transmembrane region" description="Helical" evidence="13">
    <location>
        <begin position="692"/>
        <end position="716"/>
    </location>
</feature>
<evidence type="ECO:0000256" key="11">
    <source>
        <dbReference type="ARBA" id="ARBA00023180"/>
    </source>
</evidence>